<reference evidence="10" key="1">
    <citation type="submission" date="2019-07" db="EMBL/GenBank/DDBJ databases">
        <title>Hyphodiscus hymeniophilus genome sequencing and assembly.</title>
        <authorList>
            <person name="Kramer G."/>
            <person name="Nodwell J."/>
        </authorList>
    </citation>
    <scope>NUCLEOTIDE SEQUENCE</scope>
    <source>
        <strain evidence="10">ATCC 34498</strain>
    </source>
</reference>
<comment type="similarity">
    <text evidence="2">Belongs to the XPC family.</text>
</comment>
<dbReference type="InterPro" id="IPR018325">
    <property type="entry name" value="Rad4/PNGase_transGLS-fold"/>
</dbReference>
<dbReference type="OrthoDB" id="300780at2759"/>
<feature type="region of interest" description="Disordered" evidence="6">
    <location>
        <begin position="1"/>
        <end position="24"/>
    </location>
</feature>
<dbReference type="GO" id="GO:0006289">
    <property type="term" value="P:nucleotide-excision repair"/>
    <property type="evidence" value="ECO:0007669"/>
    <property type="project" value="InterPro"/>
</dbReference>
<feature type="compositionally biased region" description="Acidic residues" evidence="6">
    <location>
        <begin position="880"/>
        <end position="890"/>
    </location>
</feature>
<dbReference type="InterPro" id="IPR042488">
    <property type="entry name" value="Rad4_BHD3_sf"/>
</dbReference>
<evidence type="ECO:0000313" key="11">
    <source>
        <dbReference type="Proteomes" id="UP000785200"/>
    </source>
</evidence>
<comment type="subcellular location">
    <subcellularLocation>
        <location evidence="1">Nucleus</location>
    </subcellularLocation>
</comment>
<dbReference type="EMBL" id="VNKQ01000002">
    <property type="protein sequence ID" value="KAG0652959.1"/>
    <property type="molecule type" value="Genomic_DNA"/>
</dbReference>
<organism evidence="10 11">
    <name type="scientific">Hyphodiscus hymeniophilus</name>
    <dbReference type="NCBI Taxonomy" id="353542"/>
    <lineage>
        <taxon>Eukaryota</taxon>
        <taxon>Fungi</taxon>
        <taxon>Dikarya</taxon>
        <taxon>Ascomycota</taxon>
        <taxon>Pezizomycotina</taxon>
        <taxon>Leotiomycetes</taxon>
        <taxon>Helotiales</taxon>
        <taxon>Hyphodiscaceae</taxon>
        <taxon>Hyphodiscus</taxon>
    </lineage>
</organism>
<dbReference type="GO" id="GO:0005737">
    <property type="term" value="C:cytoplasm"/>
    <property type="evidence" value="ECO:0007669"/>
    <property type="project" value="TreeGrafter"/>
</dbReference>
<dbReference type="PANTHER" id="PTHR12135">
    <property type="entry name" value="DNA REPAIR PROTEIN XP-C / RAD4"/>
    <property type="match status" value="1"/>
</dbReference>
<dbReference type="GO" id="GO:0003684">
    <property type="term" value="F:damaged DNA binding"/>
    <property type="evidence" value="ECO:0007669"/>
    <property type="project" value="InterPro"/>
</dbReference>
<feature type="domain" description="Rad4 beta-hairpin" evidence="7">
    <location>
        <begin position="592"/>
        <end position="648"/>
    </location>
</feature>
<feature type="region of interest" description="Disordered" evidence="6">
    <location>
        <begin position="870"/>
        <end position="913"/>
    </location>
</feature>
<dbReference type="Gene3D" id="3.30.70.2460">
    <property type="entry name" value="Rad4, beta-hairpin domain BHD3"/>
    <property type="match status" value="1"/>
</dbReference>
<evidence type="ECO:0000256" key="1">
    <source>
        <dbReference type="ARBA" id="ARBA00004123"/>
    </source>
</evidence>
<feature type="compositionally biased region" description="Basic and acidic residues" evidence="6">
    <location>
        <begin position="348"/>
        <end position="362"/>
    </location>
</feature>
<dbReference type="Pfam" id="PF03835">
    <property type="entry name" value="Rad4"/>
    <property type="match status" value="1"/>
</dbReference>
<dbReference type="Pfam" id="PF10405">
    <property type="entry name" value="BHD_3"/>
    <property type="match status" value="1"/>
</dbReference>
<dbReference type="GO" id="GO:0000111">
    <property type="term" value="C:nucleotide-excision repair factor 2 complex"/>
    <property type="evidence" value="ECO:0007669"/>
    <property type="project" value="TreeGrafter"/>
</dbReference>
<feature type="region of interest" description="Disordered" evidence="6">
    <location>
        <begin position="195"/>
        <end position="236"/>
    </location>
</feature>
<feature type="domain" description="Rad4 beta-hairpin" evidence="9">
    <location>
        <begin position="720"/>
        <end position="794"/>
    </location>
</feature>
<gene>
    <name evidence="10" type="ORF">D0Z07_0380</name>
</gene>
<accession>A0A9P6VSE6</accession>
<keyword evidence="4" id="KW-0234">DNA repair</keyword>
<feature type="region of interest" description="Disordered" evidence="6">
    <location>
        <begin position="345"/>
        <end position="424"/>
    </location>
</feature>
<evidence type="ECO:0000259" key="7">
    <source>
        <dbReference type="SMART" id="SM01030"/>
    </source>
</evidence>
<keyword evidence="5" id="KW-0539">Nucleus</keyword>
<dbReference type="GO" id="GO:0003697">
    <property type="term" value="F:single-stranded DNA binding"/>
    <property type="evidence" value="ECO:0007669"/>
    <property type="project" value="TreeGrafter"/>
</dbReference>
<dbReference type="Pfam" id="PF10404">
    <property type="entry name" value="BHD_2"/>
    <property type="match status" value="1"/>
</dbReference>
<dbReference type="SMART" id="SM01030">
    <property type="entry name" value="BHD_1"/>
    <property type="match status" value="1"/>
</dbReference>
<feature type="domain" description="Rad4 beta-hairpin" evidence="8">
    <location>
        <begin position="650"/>
        <end position="713"/>
    </location>
</feature>
<dbReference type="SMART" id="SM01031">
    <property type="entry name" value="BHD_2"/>
    <property type="match status" value="1"/>
</dbReference>
<evidence type="ECO:0000256" key="4">
    <source>
        <dbReference type="ARBA" id="ARBA00023204"/>
    </source>
</evidence>
<evidence type="ECO:0000259" key="9">
    <source>
        <dbReference type="SMART" id="SM01032"/>
    </source>
</evidence>
<protein>
    <submittedName>
        <fullName evidence="10">DNA repair rhp42</fullName>
    </submittedName>
</protein>
<dbReference type="Pfam" id="PF10403">
    <property type="entry name" value="BHD_1"/>
    <property type="match status" value="1"/>
</dbReference>
<evidence type="ECO:0000259" key="8">
    <source>
        <dbReference type="SMART" id="SM01031"/>
    </source>
</evidence>
<dbReference type="InterPro" id="IPR004583">
    <property type="entry name" value="DNA_repair_Rad4"/>
</dbReference>
<evidence type="ECO:0000256" key="5">
    <source>
        <dbReference type="ARBA" id="ARBA00023242"/>
    </source>
</evidence>
<dbReference type="AlphaFoldDB" id="A0A9P6VSE6"/>
<dbReference type="SUPFAM" id="SSF54001">
    <property type="entry name" value="Cysteine proteinases"/>
    <property type="match status" value="1"/>
</dbReference>
<dbReference type="InterPro" id="IPR018327">
    <property type="entry name" value="BHD_2"/>
</dbReference>
<feature type="compositionally biased region" description="Basic and acidic residues" evidence="6">
    <location>
        <begin position="200"/>
        <end position="228"/>
    </location>
</feature>
<comment type="caution">
    <text evidence="10">The sequence shown here is derived from an EMBL/GenBank/DDBJ whole genome shotgun (WGS) entry which is preliminary data.</text>
</comment>
<dbReference type="InterPro" id="IPR018328">
    <property type="entry name" value="Rad4_beta-hairpin_dom3"/>
</dbReference>
<sequence length="913" mass="103602">MQGYGDQQKVSIAIMPSSTSRRKRTLFEDVDAGMAKKRTAEDGKAALEKLAILGNADDDSSSLSSLSDDKFEDITDAKRRKIDHDSDDDAEFMDVDISNHSAPGPSGPIPSGDLELTLRKDPRISLTNPLGTKKGPSKIEREIRIQTHKNHVQWLMLHNAIRNSWLCDEELQAILISQLPPTAVGEFERWRRASGLELPEQEKPAPKGKGRKETRNQRDWSEPGKRPENGQVNKKGPDPIFRLLRILIGVWKRRFRITAPGLRKLGYMSLERLDELKKSFDRDEHDPELHGERIRNLTEFRKCAQVMEGSRDVSAQLFTALLRGLGIEARMVANLQPVGFAWSQNEEASEKNPRKLQEKPAVDVDEDSSEDEDGGETQTKTSKGKGKAVPNPKKATVSAKKSAKSNGTGHQDLPIDLSDSDSDSVVDITPAKQRIQPSKPYDKDLLFPHYWTEVLSPVTNTYTAVDPVVLDIIATNPELLGKFEPRGARADKAKQVTSYIIAHSPDGSGKDVTTRYLKRQMWPGRTKGNRIVAEEEFFRSKNGELVHYGEYDWFKEVMRSYVRGYKNCPRTEIDDLEDTTDLKPLKPEKKEVEEGKETLQSYKASDIFVLERHLKRDEAPIADHVKTFVIKSKGEEIEEKVYLRTNVVACKSTETWHKEGRVPRAGEQPRKQVNYRAATLNRSRQLAEAEHQTGEKMLQGLFSVDQTELIIPPPIRNGIILKNDFGNIDLYVDTMLPRGAVHIPKRGTVKICKQLDIDYAEAVTGFEFGNRFAVPIISGVVVAAEHYDTIMETWVKDEEERVRKEDEKRRKIALDTWKRLFMQWRIRKYLEDKYGGNYADEADTTNAWSNLKAKGVNKDLAATAEQRYQEDMAGGFLHEGEDDDEDEDEDHHESRYYIPDEDEDENGGGLVIE</sequence>
<dbReference type="SMART" id="SM01032">
    <property type="entry name" value="BHD_3"/>
    <property type="match status" value="1"/>
</dbReference>
<evidence type="ECO:0000256" key="2">
    <source>
        <dbReference type="ARBA" id="ARBA00009525"/>
    </source>
</evidence>
<dbReference type="FunFam" id="3.30.70.2460:FF:000001">
    <property type="entry name" value="DNA repair protein Rad4 family"/>
    <property type="match status" value="1"/>
</dbReference>
<feature type="compositionally biased region" description="Low complexity" evidence="6">
    <location>
        <begin position="101"/>
        <end position="112"/>
    </location>
</feature>
<dbReference type="InterPro" id="IPR018326">
    <property type="entry name" value="Rad4_beta-hairpin_dom1"/>
</dbReference>
<proteinExistence type="inferred from homology"/>
<evidence type="ECO:0000313" key="10">
    <source>
        <dbReference type="EMBL" id="KAG0652959.1"/>
    </source>
</evidence>
<keyword evidence="11" id="KW-1185">Reference proteome</keyword>
<keyword evidence="3" id="KW-0227">DNA damage</keyword>
<name>A0A9P6VSE6_9HELO</name>
<dbReference type="Gene3D" id="3.90.260.10">
    <property type="entry name" value="Transglutaminase-like"/>
    <property type="match status" value="1"/>
</dbReference>
<dbReference type="Proteomes" id="UP000785200">
    <property type="component" value="Unassembled WGS sequence"/>
</dbReference>
<evidence type="ECO:0000256" key="6">
    <source>
        <dbReference type="SAM" id="MobiDB-lite"/>
    </source>
</evidence>
<evidence type="ECO:0000256" key="3">
    <source>
        <dbReference type="ARBA" id="ARBA00022763"/>
    </source>
</evidence>
<feature type="region of interest" description="Disordered" evidence="6">
    <location>
        <begin position="95"/>
        <end position="114"/>
    </location>
</feature>
<dbReference type="GO" id="GO:0071942">
    <property type="term" value="C:XPC complex"/>
    <property type="evidence" value="ECO:0007669"/>
    <property type="project" value="TreeGrafter"/>
</dbReference>
<dbReference type="InterPro" id="IPR036985">
    <property type="entry name" value="Transglutaminase-like_sf"/>
</dbReference>
<feature type="compositionally biased region" description="Acidic residues" evidence="6">
    <location>
        <begin position="363"/>
        <end position="375"/>
    </location>
</feature>
<dbReference type="PANTHER" id="PTHR12135:SF2">
    <property type="entry name" value="DNA REPAIR PROTEIN RAD34"/>
    <property type="match status" value="1"/>
</dbReference>
<dbReference type="GO" id="GO:0006298">
    <property type="term" value="P:mismatch repair"/>
    <property type="evidence" value="ECO:0007669"/>
    <property type="project" value="TreeGrafter"/>
</dbReference>
<dbReference type="Gene3D" id="2.20.20.110">
    <property type="entry name" value="Rad4, beta-hairpin domain BHD1"/>
    <property type="match status" value="1"/>
</dbReference>
<dbReference type="InterPro" id="IPR038765">
    <property type="entry name" value="Papain-like_cys_pep_sf"/>
</dbReference>